<evidence type="ECO:0000256" key="2">
    <source>
        <dbReference type="ARBA" id="ARBA00022695"/>
    </source>
</evidence>
<keyword evidence="4" id="KW-0255">Endonuclease</keyword>
<dbReference type="GO" id="GO:0016779">
    <property type="term" value="F:nucleotidyltransferase activity"/>
    <property type="evidence" value="ECO:0007669"/>
    <property type="project" value="UniProtKB-KW"/>
</dbReference>
<organism evidence="11 12">
    <name type="scientific">Dendrobium nobile</name>
    <name type="common">Orchid</name>
    <dbReference type="NCBI Taxonomy" id="94219"/>
    <lineage>
        <taxon>Eukaryota</taxon>
        <taxon>Viridiplantae</taxon>
        <taxon>Streptophyta</taxon>
        <taxon>Embryophyta</taxon>
        <taxon>Tracheophyta</taxon>
        <taxon>Spermatophyta</taxon>
        <taxon>Magnoliopsida</taxon>
        <taxon>Liliopsida</taxon>
        <taxon>Asparagales</taxon>
        <taxon>Orchidaceae</taxon>
        <taxon>Epidendroideae</taxon>
        <taxon>Malaxideae</taxon>
        <taxon>Dendrobiinae</taxon>
        <taxon>Dendrobium</taxon>
    </lineage>
</organism>
<keyword evidence="4" id="KW-0378">Hydrolase</keyword>
<dbReference type="PANTHER" id="PTHR37984:SF5">
    <property type="entry name" value="PROTEIN NYNRIN-LIKE"/>
    <property type="match status" value="1"/>
</dbReference>
<keyword evidence="5" id="KW-0460">Magnesium</keyword>
<dbReference type="InterPro" id="IPR001969">
    <property type="entry name" value="Aspartic_peptidase_AS"/>
</dbReference>
<dbReference type="GO" id="GO:0004519">
    <property type="term" value="F:endonuclease activity"/>
    <property type="evidence" value="ECO:0007669"/>
    <property type="project" value="UniProtKB-KW"/>
</dbReference>
<dbReference type="InterPro" id="IPR000477">
    <property type="entry name" value="RT_dom"/>
</dbReference>
<sequence length="639" mass="72387">MCNKCGRAHRGECLSGTNSYFWCHQPGHMAKSCPTLGQRSTLEARTGSAPQRTVGRPRMVESTASTPSQGQARQLAQPRVYGISQQEAKDSPDVITGTIFVCNKPVKVLFDTGASHSFVSEEFVEFVGLSSSCMLKPLTVLMPNGNQLETNKRCHVELVIGDRNLGADLMVLPLTEFDVILGMDWLSSHFVTIDCSKKELKFYMPGEKEFKFMGKRGITSMIISSLLAYKLLRKGNEGFLAYVKEEKKEERRLEDIPVVQEYPEVFADDLPGMPPSREIDFTIELVSGANPVAKAPYRMAIKELKELKEQLEELLNKGFIRPSTSPWGAPVLFVKKKDGSLRLCIDYRELNKLTIKNKYPLPRIDDLFDQLEGASVFSKIDLRSGYYQLKVREEDIAKTTFNTRYGHFEFTVMPFGLTNAPVVFMDLMNRIFKESLDLFVIVFIDDILVYSVDERMHANHLRSVLYTLKDNDLYAKFSKCEFWLKSVNFLGHVIGNGEISVDQHKVQAIADWPRPTTVTEIRSFLGLAGYYRRFVEGFSRIAMPLSRLTQKAVKFVWTDQCEEAFQRLKQCLMTAPVLTIPSGTDGFQLYSDASHKGLGCILMQNGRVVAYASRQLKNHERNYPTHDLELAAVVFALKI</sequence>
<keyword evidence="12" id="KW-1185">Reference proteome</keyword>
<evidence type="ECO:0000256" key="5">
    <source>
        <dbReference type="ARBA" id="ARBA00022842"/>
    </source>
</evidence>
<evidence type="ECO:0000259" key="10">
    <source>
        <dbReference type="PROSITE" id="PS50878"/>
    </source>
</evidence>
<dbReference type="CDD" id="cd01647">
    <property type="entry name" value="RT_LTR"/>
    <property type="match status" value="1"/>
</dbReference>
<evidence type="ECO:0000256" key="4">
    <source>
        <dbReference type="ARBA" id="ARBA00022759"/>
    </source>
</evidence>
<evidence type="ECO:0000256" key="3">
    <source>
        <dbReference type="ARBA" id="ARBA00022722"/>
    </source>
</evidence>
<dbReference type="EMBL" id="JAGYWB010000006">
    <property type="protein sequence ID" value="KAI0519672.1"/>
    <property type="molecule type" value="Genomic_DNA"/>
</dbReference>
<dbReference type="Pfam" id="PF08284">
    <property type="entry name" value="RVP_2"/>
    <property type="match status" value="1"/>
</dbReference>
<gene>
    <name evidence="11" type="ORF">KFK09_007126</name>
</gene>
<keyword evidence="1" id="KW-0808">Transferase</keyword>
<keyword evidence="3" id="KW-0540">Nuclease</keyword>
<feature type="region of interest" description="Disordered" evidence="9">
    <location>
        <begin position="40"/>
        <end position="78"/>
    </location>
</feature>
<dbReference type="FunFam" id="3.30.70.270:FF:000020">
    <property type="entry name" value="Transposon Tf2-6 polyprotein-like Protein"/>
    <property type="match status" value="1"/>
</dbReference>
<dbReference type="Gene3D" id="4.10.60.10">
    <property type="entry name" value="Zinc finger, CCHC-type"/>
    <property type="match status" value="1"/>
</dbReference>
<proteinExistence type="predicted"/>
<keyword evidence="6" id="KW-0694">RNA-binding</keyword>
<evidence type="ECO:0000256" key="1">
    <source>
        <dbReference type="ARBA" id="ARBA00022679"/>
    </source>
</evidence>
<dbReference type="PROSITE" id="PS00141">
    <property type="entry name" value="ASP_PROTEASE"/>
    <property type="match status" value="1"/>
</dbReference>
<dbReference type="OrthoDB" id="782414at2759"/>
<dbReference type="Pfam" id="PF17919">
    <property type="entry name" value="RT_RNaseH_2"/>
    <property type="match status" value="1"/>
</dbReference>
<evidence type="ECO:0000256" key="7">
    <source>
        <dbReference type="ARBA" id="ARBA00022908"/>
    </source>
</evidence>
<dbReference type="GO" id="GO:0004190">
    <property type="term" value="F:aspartic-type endopeptidase activity"/>
    <property type="evidence" value="ECO:0007669"/>
    <property type="project" value="InterPro"/>
</dbReference>
<dbReference type="InterPro" id="IPR021109">
    <property type="entry name" value="Peptidase_aspartic_dom_sf"/>
</dbReference>
<dbReference type="Proteomes" id="UP000829196">
    <property type="component" value="Unassembled WGS sequence"/>
</dbReference>
<dbReference type="SUPFAM" id="SSF56672">
    <property type="entry name" value="DNA/RNA polymerases"/>
    <property type="match status" value="1"/>
</dbReference>
<evidence type="ECO:0000313" key="12">
    <source>
        <dbReference type="Proteomes" id="UP000829196"/>
    </source>
</evidence>
<name>A0A8T3BR34_DENNO</name>
<accession>A0A8T3BR34</accession>
<dbReference type="PROSITE" id="PS50878">
    <property type="entry name" value="RT_POL"/>
    <property type="match status" value="1"/>
</dbReference>
<comment type="caution">
    <text evidence="11">The sequence shown here is derived from an EMBL/GenBank/DDBJ whole genome shotgun (WGS) entry which is preliminary data.</text>
</comment>
<protein>
    <recommendedName>
        <fullName evidence="10">Reverse transcriptase domain-containing protein</fullName>
    </recommendedName>
</protein>
<feature type="domain" description="Reverse transcriptase" evidence="10">
    <location>
        <begin position="315"/>
        <end position="494"/>
    </location>
</feature>
<evidence type="ECO:0000313" key="11">
    <source>
        <dbReference type="EMBL" id="KAI0519672.1"/>
    </source>
</evidence>
<dbReference type="Gene3D" id="3.10.10.10">
    <property type="entry name" value="HIV Type 1 Reverse Transcriptase, subunit A, domain 1"/>
    <property type="match status" value="1"/>
</dbReference>
<evidence type="ECO:0000256" key="6">
    <source>
        <dbReference type="ARBA" id="ARBA00022884"/>
    </source>
</evidence>
<dbReference type="GO" id="GO:0003723">
    <property type="term" value="F:RNA binding"/>
    <property type="evidence" value="ECO:0007669"/>
    <property type="project" value="UniProtKB-KW"/>
</dbReference>
<evidence type="ECO:0000256" key="8">
    <source>
        <dbReference type="ARBA" id="ARBA00023268"/>
    </source>
</evidence>
<dbReference type="GO" id="GO:0015074">
    <property type="term" value="P:DNA integration"/>
    <property type="evidence" value="ECO:0007669"/>
    <property type="project" value="UniProtKB-KW"/>
</dbReference>
<reference evidence="11" key="1">
    <citation type="journal article" date="2022" name="Front. Genet.">
        <title>Chromosome-Scale Assembly of the Dendrobium nobile Genome Provides Insights Into the Molecular Mechanism of the Biosynthesis of the Medicinal Active Ingredient of Dendrobium.</title>
        <authorList>
            <person name="Xu Q."/>
            <person name="Niu S.-C."/>
            <person name="Li K.-L."/>
            <person name="Zheng P.-J."/>
            <person name="Zhang X.-J."/>
            <person name="Jia Y."/>
            <person name="Liu Y."/>
            <person name="Niu Y.-X."/>
            <person name="Yu L.-H."/>
            <person name="Chen D.-F."/>
            <person name="Zhang G.-Q."/>
        </authorList>
    </citation>
    <scope>NUCLEOTIDE SEQUENCE</scope>
    <source>
        <tissue evidence="11">Leaf</tissue>
    </source>
</reference>
<dbReference type="Pfam" id="PF00078">
    <property type="entry name" value="RVT_1"/>
    <property type="match status" value="1"/>
</dbReference>
<dbReference type="SUPFAM" id="SSF50630">
    <property type="entry name" value="Acid proteases"/>
    <property type="match status" value="1"/>
</dbReference>
<keyword evidence="8" id="KW-0511">Multifunctional enzyme</keyword>
<dbReference type="Gene3D" id="2.40.70.10">
    <property type="entry name" value="Acid Proteases"/>
    <property type="match status" value="1"/>
</dbReference>
<dbReference type="InterPro" id="IPR050951">
    <property type="entry name" value="Retrovirus_Pol_polyprotein"/>
</dbReference>
<dbReference type="CDD" id="cd00303">
    <property type="entry name" value="retropepsin_like"/>
    <property type="match status" value="1"/>
</dbReference>
<feature type="compositionally biased region" description="Polar residues" evidence="9">
    <location>
        <begin position="62"/>
        <end position="74"/>
    </location>
</feature>
<dbReference type="InterPro" id="IPR043502">
    <property type="entry name" value="DNA/RNA_pol_sf"/>
</dbReference>
<dbReference type="GO" id="GO:0006508">
    <property type="term" value="P:proteolysis"/>
    <property type="evidence" value="ECO:0007669"/>
    <property type="project" value="InterPro"/>
</dbReference>
<dbReference type="PANTHER" id="PTHR37984">
    <property type="entry name" value="PROTEIN CBG26694"/>
    <property type="match status" value="1"/>
</dbReference>
<dbReference type="AlphaFoldDB" id="A0A8T3BR34"/>
<dbReference type="InterPro" id="IPR043128">
    <property type="entry name" value="Rev_trsase/Diguanyl_cyclase"/>
</dbReference>
<evidence type="ECO:0000256" key="9">
    <source>
        <dbReference type="SAM" id="MobiDB-lite"/>
    </source>
</evidence>
<dbReference type="SMR" id="A0A8T3BR34"/>
<dbReference type="Gene3D" id="3.30.70.270">
    <property type="match status" value="2"/>
</dbReference>
<keyword evidence="7" id="KW-0229">DNA integration</keyword>
<dbReference type="InterPro" id="IPR041577">
    <property type="entry name" value="RT_RNaseH_2"/>
</dbReference>
<keyword evidence="2" id="KW-0548">Nucleotidyltransferase</keyword>
<feature type="compositionally biased region" description="Polar residues" evidence="9">
    <location>
        <begin position="40"/>
        <end position="51"/>
    </location>
</feature>